<dbReference type="OMA" id="TRAHDHP"/>
<dbReference type="GeneID" id="109780737"/>
<evidence type="ECO:0008006" key="3">
    <source>
        <dbReference type="Google" id="ProtNLM"/>
    </source>
</evidence>
<dbReference type="AlphaFoldDB" id="A0A453JSW6"/>
<accession>A0A453JSW6</accession>
<evidence type="ECO:0000313" key="2">
    <source>
        <dbReference type="Proteomes" id="UP000015105"/>
    </source>
</evidence>
<dbReference type="EnsemblPlants" id="AET5Gv20179300.3">
    <property type="protein sequence ID" value="AET5Gv20179300.3"/>
    <property type="gene ID" value="AET5Gv20179300"/>
</dbReference>
<dbReference type="OrthoDB" id="584913at2759"/>
<dbReference type="Gramene" id="AET5Gv20179300.3">
    <property type="protein sequence ID" value="AET5Gv20179300.3"/>
    <property type="gene ID" value="AET5Gv20179300"/>
</dbReference>
<reference evidence="1" key="4">
    <citation type="submission" date="2019-03" db="UniProtKB">
        <authorList>
            <consortium name="EnsemblPlants"/>
        </authorList>
    </citation>
    <scope>IDENTIFICATION</scope>
</reference>
<name>A0A453JSW6_AEGTS</name>
<proteinExistence type="predicted"/>
<sequence length="501" mass="58134">MCSRKSSAALDRRVPPRWIAASRCVCTAWRDAIDARGLLRADLLPLSLAGLFIHFDEHKYPEFLARPPSAAGAPAITGNLSFLPSTSPHCGYFWQEDCADWWHYNIDDHCNGLLLLRSNRVVNPAIRCWSALPPRPAKDATGNVSYRGHLIYDPMISPYYEVFMTPRLDDYHSGDEVDPSMEESEWPPSPCKMYVFSSKSGRWEEKYFFREGGATVIVSEMRVGYGRSNGVYYRGALYVHCRADLIMRISLSDNTYSVIKPPVIDTRAHDHPYVEIVRSKKGVYFVAFDMYWPQCKCWLGVWIPNESCGQMEWMLKHDKDLKHALAHHRYCGRLHWILEDINYNLFCSSSFLEGNKKATTEENFEWNSDDDIENKDLVKPCCLEDNKKSIVENKLDWKPDNHNALNDDAMVEECYWDEERCDDSYDQDIEILGFHPYKEIVYLSASQHTALAYNLNGSKIEELGNRYPEEYLYFKELGNERERIKSFPYTPCWIEEFPGNN</sequence>
<dbReference type="PANTHER" id="PTHR34591:SF55">
    <property type="entry name" value="F-BOX DOMAIN-CONTAINING PROTEIN"/>
    <property type="match status" value="1"/>
</dbReference>
<keyword evidence="2" id="KW-1185">Reference proteome</keyword>
<protein>
    <recommendedName>
        <fullName evidence="3">F-box domain-containing protein</fullName>
    </recommendedName>
</protein>
<reference evidence="1" key="3">
    <citation type="journal article" date="2017" name="Nature">
        <title>Genome sequence of the progenitor of the wheat D genome Aegilops tauschii.</title>
        <authorList>
            <person name="Luo M.C."/>
            <person name="Gu Y.Q."/>
            <person name="Puiu D."/>
            <person name="Wang H."/>
            <person name="Twardziok S.O."/>
            <person name="Deal K.R."/>
            <person name="Huo N."/>
            <person name="Zhu T."/>
            <person name="Wang L."/>
            <person name="Wang Y."/>
            <person name="McGuire P.E."/>
            <person name="Liu S."/>
            <person name="Long H."/>
            <person name="Ramasamy R.K."/>
            <person name="Rodriguez J.C."/>
            <person name="Van S.L."/>
            <person name="Yuan L."/>
            <person name="Wang Z."/>
            <person name="Xia Z."/>
            <person name="Xiao L."/>
            <person name="Anderson O.D."/>
            <person name="Ouyang S."/>
            <person name="Liang Y."/>
            <person name="Zimin A.V."/>
            <person name="Pertea G."/>
            <person name="Qi P."/>
            <person name="Bennetzen J.L."/>
            <person name="Dai X."/>
            <person name="Dawson M.W."/>
            <person name="Muller H.G."/>
            <person name="Kugler K."/>
            <person name="Rivarola-Duarte L."/>
            <person name="Spannagl M."/>
            <person name="Mayer K.F.X."/>
            <person name="Lu F.H."/>
            <person name="Bevan M.W."/>
            <person name="Leroy P."/>
            <person name="Li P."/>
            <person name="You F.M."/>
            <person name="Sun Q."/>
            <person name="Liu Z."/>
            <person name="Lyons E."/>
            <person name="Wicker T."/>
            <person name="Salzberg S.L."/>
            <person name="Devos K.M."/>
            <person name="Dvorak J."/>
        </authorList>
    </citation>
    <scope>NUCLEOTIDE SEQUENCE [LARGE SCALE GENOMIC DNA]</scope>
    <source>
        <strain evidence="1">cv. AL8/78</strain>
    </source>
</reference>
<dbReference type="RefSeq" id="XP_020194907.1">
    <property type="nucleotide sequence ID" value="XM_020339318.3"/>
</dbReference>
<dbReference type="Proteomes" id="UP000015105">
    <property type="component" value="Chromosome 5D"/>
</dbReference>
<reference evidence="2" key="1">
    <citation type="journal article" date="2014" name="Science">
        <title>Ancient hybridizations among the ancestral genomes of bread wheat.</title>
        <authorList>
            <consortium name="International Wheat Genome Sequencing Consortium,"/>
            <person name="Marcussen T."/>
            <person name="Sandve S.R."/>
            <person name="Heier L."/>
            <person name="Spannagl M."/>
            <person name="Pfeifer M."/>
            <person name="Jakobsen K.S."/>
            <person name="Wulff B.B."/>
            <person name="Steuernagel B."/>
            <person name="Mayer K.F."/>
            <person name="Olsen O.A."/>
        </authorList>
    </citation>
    <scope>NUCLEOTIDE SEQUENCE [LARGE SCALE GENOMIC DNA]</scope>
    <source>
        <strain evidence="2">cv. AL8/78</strain>
    </source>
</reference>
<dbReference type="KEGG" id="ats:109780737"/>
<reference evidence="2" key="2">
    <citation type="journal article" date="2017" name="Nat. Plants">
        <title>The Aegilops tauschii genome reveals multiple impacts of transposons.</title>
        <authorList>
            <person name="Zhao G."/>
            <person name="Zou C."/>
            <person name="Li K."/>
            <person name="Wang K."/>
            <person name="Li T."/>
            <person name="Gao L."/>
            <person name="Zhang X."/>
            <person name="Wang H."/>
            <person name="Yang Z."/>
            <person name="Liu X."/>
            <person name="Jiang W."/>
            <person name="Mao L."/>
            <person name="Kong X."/>
            <person name="Jiao Y."/>
            <person name="Jia J."/>
        </authorList>
    </citation>
    <scope>NUCLEOTIDE SEQUENCE [LARGE SCALE GENOMIC DNA]</scope>
    <source>
        <strain evidence="2">cv. AL8/78</strain>
    </source>
</reference>
<evidence type="ECO:0000313" key="1">
    <source>
        <dbReference type="EnsemblPlants" id="AET5Gv20179300.3"/>
    </source>
</evidence>
<dbReference type="PANTHER" id="PTHR34591">
    <property type="entry name" value="OS03G0653100 PROTEIN-RELATED"/>
    <property type="match status" value="1"/>
</dbReference>
<organism evidence="1 2">
    <name type="scientific">Aegilops tauschii subsp. strangulata</name>
    <name type="common">Goatgrass</name>
    <dbReference type="NCBI Taxonomy" id="200361"/>
    <lineage>
        <taxon>Eukaryota</taxon>
        <taxon>Viridiplantae</taxon>
        <taxon>Streptophyta</taxon>
        <taxon>Embryophyta</taxon>
        <taxon>Tracheophyta</taxon>
        <taxon>Spermatophyta</taxon>
        <taxon>Magnoliopsida</taxon>
        <taxon>Liliopsida</taxon>
        <taxon>Poales</taxon>
        <taxon>Poaceae</taxon>
        <taxon>BOP clade</taxon>
        <taxon>Pooideae</taxon>
        <taxon>Triticodae</taxon>
        <taxon>Triticeae</taxon>
        <taxon>Triticinae</taxon>
        <taxon>Aegilops</taxon>
    </lineage>
</organism>
<reference evidence="1" key="5">
    <citation type="journal article" date="2021" name="G3 (Bethesda)">
        <title>Aegilops tauschii genome assembly Aet v5.0 features greater sequence contiguity and improved annotation.</title>
        <authorList>
            <person name="Wang L."/>
            <person name="Zhu T."/>
            <person name="Rodriguez J.C."/>
            <person name="Deal K.R."/>
            <person name="Dubcovsky J."/>
            <person name="McGuire P.E."/>
            <person name="Lux T."/>
            <person name="Spannagl M."/>
            <person name="Mayer K.F.X."/>
            <person name="Baldrich P."/>
            <person name="Meyers B.C."/>
            <person name="Huo N."/>
            <person name="Gu Y.Q."/>
            <person name="Zhou H."/>
            <person name="Devos K.M."/>
            <person name="Bennetzen J.L."/>
            <person name="Unver T."/>
            <person name="Budak H."/>
            <person name="Gulick P.J."/>
            <person name="Galiba G."/>
            <person name="Kalapos B."/>
            <person name="Nelson D.R."/>
            <person name="Li P."/>
            <person name="You F.M."/>
            <person name="Luo M.C."/>
            <person name="Dvorak J."/>
        </authorList>
    </citation>
    <scope>NUCLEOTIDE SEQUENCE [LARGE SCALE GENOMIC DNA]</scope>
    <source>
        <strain evidence="1">cv. AL8/78</strain>
    </source>
</reference>